<reference evidence="1" key="1">
    <citation type="submission" date="2014-07" db="EMBL/GenBank/DDBJ databases">
        <title>Identification of a novel salt tolerance gene in wild soybean by whole-genome sequencing.</title>
        <authorList>
            <person name="Lam H.-M."/>
            <person name="Qi X."/>
            <person name="Li M.-W."/>
            <person name="Liu X."/>
            <person name="Xie M."/>
            <person name="Ni M."/>
            <person name="Xu X."/>
        </authorList>
    </citation>
    <scope>NUCLEOTIDE SEQUENCE [LARGE SCALE GENOMIC DNA]</scope>
    <source>
        <tissue evidence="1">Root</tissue>
    </source>
</reference>
<organism evidence="1">
    <name type="scientific">Glycine soja</name>
    <name type="common">Wild soybean</name>
    <dbReference type="NCBI Taxonomy" id="3848"/>
    <lineage>
        <taxon>Eukaryota</taxon>
        <taxon>Viridiplantae</taxon>
        <taxon>Streptophyta</taxon>
        <taxon>Embryophyta</taxon>
        <taxon>Tracheophyta</taxon>
        <taxon>Spermatophyta</taxon>
        <taxon>Magnoliopsida</taxon>
        <taxon>eudicotyledons</taxon>
        <taxon>Gunneridae</taxon>
        <taxon>Pentapetalae</taxon>
        <taxon>rosids</taxon>
        <taxon>fabids</taxon>
        <taxon>Fabales</taxon>
        <taxon>Fabaceae</taxon>
        <taxon>Papilionoideae</taxon>
        <taxon>50 kb inversion clade</taxon>
        <taxon>NPAAA clade</taxon>
        <taxon>indigoferoid/millettioid clade</taxon>
        <taxon>Phaseoleae</taxon>
        <taxon>Glycine</taxon>
        <taxon>Glycine subgen. Soja</taxon>
    </lineage>
</organism>
<evidence type="ECO:0000313" key="1">
    <source>
        <dbReference type="EMBL" id="KHN19653.1"/>
    </source>
</evidence>
<dbReference type="EMBL" id="KN658861">
    <property type="protein sequence ID" value="KHN19653.1"/>
    <property type="molecule type" value="Genomic_DNA"/>
</dbReference>
<name>A0A0B2QIC6_GLYSO</name>
<gene>
    <name evidence="1" type="ORF">glysoja_042550</name>
</gene>
<accession>A0A0B2QIC6</accession>
<proteinExistence type="predicted"/>
<sequence>MDNCNTGKGICKGNECYSFLLKCNPQYKCQQNLQVYHGQALQLAMESGTKSDTRRTHN</sequence>
<dbReference type="Proteomes" id="UP000053555">
    <property type="component" value="Unassembled WGS sequence"/>
</dbReference>
<protein>
    <submittedName>
        <fullName evidence="1">Uncharacterized protein</fullName>
    </submittedName>
</protein>
<dbReference type="AlphaFoldDB" id="A0A0B2QIC6"/>